<evidence type="ECO:0000256" key="12">
    <source>
        <dbReference type="ARBA" id="ARBA00023180"/>
    </source>
</evidence>
<evidence type="ECO:0000256" key="11">
    <source>
        <dbReference type="ARBA" id="ARBA00023136"/>
    </source>
</evidence>
<organism evidence="17 18">
    <name type="scientific">Scyliorhinus torazame</name>
    <name type="common">Cloudy catshark</name>
    <name type="synonym">Catulus torazame</name>
    <dbReference type="NCBI Taxonomy" id="75743"/>
    <lineage>
        <taxon>Eukaryota</taxon>
        <taxon>Metazoa</taxon>
        <taxon>Chordata</taxon>
        <taxon>Craniata</taxon>
        <taxon>Vertebrata</taxon>
        <taxon>Chondrichthyes</taxon>
        <taxon>Elasmobranchii</taxon>
        <taxon>Galeomorphii</taxon>
        <taxon>Galeoidea</taxon>
        <taxon>Carcharhiniformes</taxon>
        <taxon>Scyliorhinidae</taxon>
        <taxon>Scyliorhinus</taxon>
    </lineage>
</organism>
<keyword evidence="10 14" id="KW-0175">Coiled coil</keyword>
<evidence type="ECO:0000256" key="1">
    <source>
        <dbReference type="ARBA" id="ARBA00003856"/>
    </source>
</evidence>
<dbReference type="InterPro" id="IPR026250">
    <property type="entry name" value="ITPRIP-like"/>
</dbReference>
<evidence type="ECO:0000256" key="3">
    <source>
        <dbReference type="ARBA" id="ARBA00004494"/>
    </source>
</evidence>
<evidence type="ECO:0000256" key="14">
    <source>
        <dbReference type="SAM" id="Coils"/>
    </source>
</evidence>
<dbReference type="EMBL" id="BFAA01028320">
    <property type="protein sequence ID" value="GCB81890.1"/>
    <property type="molecule type" value="Genomic_DNA"/>
</dbReference>
<dbReference type="Pfam" id="PF20266">
    <property type="entry name" value="Mab-21_C"/>
    <property type="match status" value="1"/>
</dbReference>
<comment type="function">
    <text evidence="1">Enhances Ca(2+)-mediated inhibition of inositol 1,4,5-triphosphate receptor (ITPR) Ca(2+) release.</text>
</comment>
<evidence type="ECO:0000256" key="10">
    <source>
        <dbReference type="ARBA" id="ARBA00023054"/>
    </source>
</evidence>
<keyword evidence="9" id="KW-1133">Transmembrane helix</keyword>
<dbReference type="OrthoDB" id="9923553at2759"/>
<evidence type="ECO:0000313" key="18">
    <source>
        <dbReference type="Proteomes" id="UP000288216"/>
    </source>
</evidence>
<evidence type="ECO:0000256" key="5">
    <source>
        <dbReference type="ARBA" id="ARBA00019443"/>
    </source>
</evidence>
<proteinExistence type="inferred from homology"/>
<protein>
    <recommendedName>
        <fullName evidence="5">Inositol 1,4,5-trisphosphate receptor-interacting protein</fullName>
    </recommendedName>
</protein>
<comment type="caution">
    <text evidence="17">The sequence shown here is derived from an EMBL/GenBank/DDBJ whole genome shotgun (WGS) entry which is preliminary data.</text>
</comment>
<feature type="coiled-coil region" evidence="14">
    <location>
        <begin position="32"/>
        <end position="59"/>
    </location>
</feature>
<evidence type="ECO:0000256" key="9">
    <source>
        <dbReference type="ARBA" id="ARBA00022989"/>
    </source>
</evidence>
<keyword evidence="6" id="KW-1003">Cell membrane</keyword>
<evidence type="ECO:0000256" key="8">
    <source>
        <dbReference type="ARBA" id="ARBA00022729"/>
    </source>
</evidence>
<feature type="chain" id="PRO_5019088212" description="Inositol 1,4,5-trisphosphate receptor-interacting protein" evidence="15">
    <location>
        <begin position="19"/>
        <end position="539"/>
    </location>
</feature>
<evidence type="ECO:0000256" key="7">
    <source>
        <dbReference type="ARBA" id="ARBA00022692"/>
    </source>
</evidence>
<dbReference type="OMA" id="CHLHCLQ"/>
<keyword evidence="13" id="KW-0539">Nucleus</keyword>
<keyword evidence="7" id="KW-0812">Transmembrane</keyword>
<name>A0A401Q937_SCYTO</name>
<comment type="similarity">
    <text evidence="4">Belongs to the ITPRIP family.</text>
</comment>
<evidence type="ECO:0000313" key="17">
    <source>
        <dbReference type="EMBL" id="GCB81890.1"/>
    </source>
</evidence>
<feature type="domain" description="Mab-21-like HhH/H2TH-like" evidence="16">
    <location>
        <begin position="398"/>
        <end position="469"/>
    </location>
</feature>
<gene>
    <name evidence="17" type="ORF">scyTo_0023315</name>
</gene>
<dbReference type="PRINTS" id="PR02107">
    <property type="entry name" value="INOS145TPRIP"/>
</dbReference>
<dbReference type="STRING" id="75743.A0A401Q937"/>
<dbReference type="InterPro" id="IPR046906">
    <property type="entry name" value="Mab-21_HhH/H2TH-like"/>
</dbReference>
<feature type="signal peptide" evidence="15">
    <location>
        <begin position="1"/>
        <end position="18"/>
    </location>
</feature>
<dbReference type="InterPro" id="IPR024810">
    <property type="entry name" value="MAB21L/cGLR"/>
</dbReference>
<evidence type="ECO:0000259" key="16">
    <source>
        <dbReference type="Pfam" id="PF20266"/>
    </source>
</evidence>
<evidence type="ECO:0000256" key="15">
    <source>
        <dbReference type="SAM" id="SignalP"/>
    </source>
</evidence>
<dbReference type="AlphaFoldDB" id="A0A401Q937"/>
<dbReference type="GO" id="GO:0005886">
    <property type="term" value="C:plasma membrane"/>
    <property type="evidence" value="ECO:0007669"/>
    <property type="project" value="UniProtKB-SubCell"/>
</dbReference>
<dbReference type="PANTHER" id="PTHR10656:SF8">
    <property type="entry name" value="INOSITOL 1,4,5-TRISPHOSPHATE RECEPTOR-INTERACTING PROTEIN"/>
    <property type="match status" value="1"/>
</dbReference>
<dbReference type="GO" id="GO:0005640">
    <property type="term" value="C:nuclear outer membrane"/>
    <property type="evidence" value="ECO:0007669"/>
    <property type="project" value="UniProtKB-SubCell"/>
</dbReference>
<evidence type="ECO:0000256" key="2">
    <source>
        <dbReference type="ARBA" id="ARBA00004251"/>
    </source>
</evidence>
<keyword evidence="11" id="KW-0472">Membrane</keyword>
<dbReference type="Proteomes" id="UP000288216">
    <property type="component" value="Unassembled WGS sequence"/>
</dbReference>
<accession>A0A401Q937</accession>
<dbReference type="SMART" id="SM01265">
    <property type="entry name" value="Mab-21"/>
    <property type="match status" value="1"/>
</dbReference>
<comment type="subcellular location">
    <subcellularLocation>
        <location evidence="2">Cell membrane</location>
        <topology evidence="2">Single-pass type I membrane protein</topology>
    </subcellularLocation>
    <subcellularLocation>
        <location evidence="3">Nucleus outer membrane</location>
        <topology evidence="3">Single-pass type I membrane protein</topology>
    </subcellularLocation>
</comment>
<keyword evidence="8 15" id="KW-0732">Signal</keyword>
<dbReference type="PANTHER" id="PTHR10656">
    <property type="entry name" value="CELL FATE DETERMINING PROTEIN MAB21-RELATED"/>
    <property type="match status" value="1"/>
</dbReference>
<reference evidence="17 18" key="1">
    <citation type="journal article" date="2018" name="Nat. Ecol. Evol.">
        <title>Shark genomes provide insights into elasmobranch evolution and the origin of vertebrates.</title>
        <authorList>
            <person name="Hara Y"/>
            <person name="Yamaguchi K"/>
            <person name="Onimaru K"/>
            <person name="Kadota M"/>
            <person name="Koyanagi M"/>
            <person name="Keeley SD"/>
            <person name="Tatsumi K"/>
            <person name="Tanaka K"/>
            <person name="Motone F"/>
            <person name="Kageyama Y"/>
            <person name="Nozu R"/>
            <person name="Adachi N"/>
            <person name="Nishimura O"/>
            <person name="Nakagawa R"/>
            <person name="Tanegashima C"/>
            <person name="Kiyatake I"/>
            <person name="Matsumoto R"/>
            <person name="Murakumo K"/>
            <person name="Nishida K"/>
            <person name="Terakita A"/>
            <person name="Kuratani S"/>
            <person name="Sato K"/>
            <person name="Hyodo S Kuraku.S."/>
        </authorList>
    </citation>
    <scope>NUCLEOTIDE SEQUENCE [LARGE SCALE GENOMIC DNA]</scope>
</reference>
<keyword evidence="12" id="KW-0325">Glycoprotein</keyword>
<sequence length="539" mass="60837">MPVGIIAMCLLMAATVIDRPFTFEQANGSLEQERLEESLSRMKDREEQLGAEMQRLQKEFAESVPGESGSGSGGELGREEQHIWNLWSALSVIAFVLLEIWRRDTDPLQELSVQDEDSDVIGDLSQSAELPDHRTLLHFYDKCVRVSGNELSRTKELVEGCADDLLEALRSVCNRDLDMEVEECIGIGSVYENWRLKKPLVCDLIVPFTPPEPYSFQADVLCSGGGVPGELSFGRIRVIHPGEDPSTCLCGRTQLGEDMLCLVHGEQIVGSKLDRPEQKDQLLWSTTAPYLSKASVIRWFQGALTRAWAKISHKYDFDLSFRDLERPGALRIRFRSGKSVHFNISPVVEFENSDVYFVPVLATGQANTSWPFTFAVYEKRFLKLMAKKLPETSCHLMCLQAVSFLHEKQCKLTGASGLRHYHMKTALLHLLCRQPLPDWRSSCLQLRLRDLLGFLEKALLEKRLNHFIIGNAAALPDFDIPDIFRSAQPLNLLRVLVSHGAWYRRARSTLAEMMRNAAVLIREYSPENARDNGAATEPS</sequence>
<evidence type="ECO:0000256" key="13">
    <source>
        <dbReference type="ARBA" id="ARBA00023242"/>
    </source>
</evidence>
<evidence type="ECO:0000256" key="4">
    <source>
        <dbReference type="ARBA" id="ARBA00005554"/>
    </source>
</evidence>
<keyword evidence="18" id="KW-1185">Reference proteome</keyword>
<dbReference type="Gene3D" id="3.30.460.90">
    <property type="match status" value="1"/>
</dbReference>
<dbReference type="Gene3D" id="1.10.1410.40">
    <property type="match status" value="1"/>
</dbReference>
<evidence type="ECO:0000256" key="6">
    <source>
        <dbReference type="ARBA" id="ARBA00022475"/>
    </source>
</evidence>